<evidence type="ECO:0000256" key="2">
    <source>
        <dbReference type="ARBA" id="ARBA00012438"/>
    </source>
</evidence>
<sequence>MSKFQLSVRARILSIALIPTIILVAVGLGASTYLAVSAFHLRDQVTQFKAGNAPATEFIQAVQQERQASMLAFSGAPNAADAVRDARARVDRAIRSPEMTRAQGTVEEVSPDTEGESTQTDAVVKALTQVRQGMDAGVAPPDQVLKFFDGFLDQVLVGTRAGTKALPDGDSVVAANVGVEMMAAIEALGRGNALALSVGGRLNAQQLHDYAEQMGSFHDRFTTLAPALNAADKQRLTAIQSSAGWQTLTSVENALVSHGAQGPDDDFALPVSIDEWQSALTTVGTGLFDLYRDLYGAVIDSAIDKAQQTATWWLVAAGALVIGVLIIGLITLRISGQLIRRLKRLRAEALSVADQHLPRIMNQLRNGEDVDVTTEMVPLDFGADEIGDVADAFNRAESAAVSAAVEEARTRGGVNALFLNIAHRSQIVVHRQLEVLDKAEHSEEDPNRLSVLFELDHLSTRARRNAENLIILGGEQPGRQWRVPVPLVDLVRSAVSETEDYSRVHTGHMAGVAVVGSVVADLIHLIAELVENATAYSPPESRVDITSNVVGRGAVVEVVDQGLGMSSEQIAMANRTLQDPSSASLANLSSDSRMGLLVVSRIAARNDVTVKLAESDYGGIRAIVIIPIALIANEEEPVAVGATTGTSPVVESAMAEAYAPVNGNGSHRFPSVPWPTMDPPAAEPPPTPSPRRPEPRHTRLELTGPQPVVSASADEPVQPTAGRPTLPRRRRQENLAPQLTNTQQTVRPQPKPGGRHERSAERARDLFAEIESGTRLARYARPEPGTNHDEGREGLR</sequence>
<dbReference type="InterPro" id="IPR036890">
    <property type="entry name" value="HATPase_C_sf"/>
</dbReference>
<feature type="compositionally biased region" description="Pro residues" evidence="6">
    <location>
        <begin position="672"/>
        <end position="690"/>
    </location>
</feature>
<name>A0A4R7W4J7_9PSEU</name>
<feature type="region of interest" description="Disordered" evidence="6">
    <location>
        <begin position="100"/>
        <end position="119"/>
    </location>
</feature>
<evidence type="ECO:0000256" key="3">
    <source>
        <dbReference type="ARBA" id="ARBA00022553"/>
    </source>
</evidence>
<evidence type="ECO:0000313" key="10">
    <source>
        <dbReference type="Proteomes" id="UP000294927"/>
    </source>
</evidence>
<keyword evidence="3" id="KW-0597">Phosphoprotein</keyword>
<evidence type="ECO:0000259" key="8">
    <source>
        <dbReference type="SMART" id="SM00387"/>
    </source>
</evidence>
<dbReference type="EC" id="2.7.13.3" evidence="2"/>
<dbReference type="InterPro" id="IPR050428">
    <property type="entry name" value="TCS_sensor_his_kinase"/>
</dbReference>
<feature type="transmembrane region" description="Helical" evidence="7">
    <location>
        <begin position="12"/>
        <end position="36"/>
    </location>
</feature>
<evidence type="ECO:0000256" key="4">
    <source>
        <dbReference type="ARBA" id="ARBA00022679"/>
    </source>
</evidence>
<dbReference type="GO" id="GO:0005886">
    <property type="term" value="C:plasma membrane"/>
    <property type="evidence" value="ECO:0007669"/>
    <property type="project" value="TreeGrafter"/>
</dbReference>
<dbReference type="Pfam" id="PF08376">
    <property type="entry name" value="NIT"/>
    <property type="match status" value="1"/>
</dbReference>
<dbReference type="InterPro" id="IPR013587">
    <property type="entry name" value="Nitrate/nitrite_sensing"/>
</dbReference>
<protein>
    <recommendedName>
        <fullName evidence="2">histidine kinase</fullName>
        <ecNumber evidence="2">2.7.13.3</ecNumber>
    </recommendedName>
</protein>
<feature type="domain" description="Histidine kinase/HSP90-like ATPase" evidence="8">
    <location>
        <begin position="517"/>
        <end position="630"/>
    </location>
</feature>
<keyword evidence="7" id="KW-0812">Transmembrane</keyword>
<dbReference type="OrthoDB" id="3502710at2"/>
<feature type="compositionally biased region" description="Basic and acidic residues" evidence="6">
    <location>
        <begin position="754"/>
        <end position="767"/>
    </location>
</feature>
<feature type="region of interest" description="Disordered" evidence="6">
    <location>
        <begin position="669"/>
        <end position="796"/>
    </location>
</feature>
<organism evidence="9 10">
    <name type="scientific">Actinophytocola oryzae</name>
    <dbReference type="NCBI Taxonomy" id="502181"/>
    <lineage>
        <taxon>Bacteria</taxon>
        <taxon>Bacillati</taxon>
        <taxon>Actinomycetota</taxon>
        <taxon>Actinomycetes</taxon>
        <taxon>Pseudonocardiales</taxon>
        <taxon>Pseudonocardiaceae</taxon>
    </lineage>
</organism>
<dbReference type="PANTHER" id="PTHR45436:SF5">
    <property type="entry name" value="SENSOR HISTIDINE KINASE TRCS"/>
    <property type="match status" value="1"/>
</dbReference>
<feature type="compositionally biased region" description="Polar residues" evidence="6">
    <location>
        <begin position="735"/>
        <end position="747"/>
    </location>
</feature>
<feature type="transmembrane region" description="Helical" evidence="7">
    <location>
        <begin position="312"/>
        <end position="334"/>
    </location>
</feature>
<comment type="caution">
    <text evidence="9">The sequence shown here is derived from an EMBL/GenBank/DDBJ whole genome shotgun (WGS) entry which is preliminary data.</text>
</comment>
<evidence type="ECO:0000256" key="7">
    <source>
        <dbReference type="SAM" id="Phobius"/>
    </source>
</evidence>
<dbReference type="EMBL" id="SOCP01000001">
    <property type="protein sequence ID" value="TDV57626.1"/>
    <property type="molecule type" value="Genomic_DNA"/>
</dbReference>
<dbReference type="PANTHER" id="PTHR45436">
    <property type="entry name" value="SENSOR HISTIDINE KINASE YKOH"/>
    <property type="match status" value="1"/>
</dbReference>
<dbReference type="Proteomes" id="UP000294927">
    <property type="component" value="Unassembled WGS sequence"/>
</dbReference>
<proteinExistence type="predicted"/>
<evidence type="ECO:0000256" key="5">
    <source>
        <dbReference type="ARBA" id="ARBA00022777"/>
    </source>
</evidence>
<dbReference type="InterPro" id="IPR003594">
    <property type="entry name" value="HATPase_dom"/>
</dbReference>
<reference evidence="9 10" key="1">
    <citation type="submission" date="2019-03" db="EMBL/GenBank/DDBJ databases">
        <title>Genomic Encyclopedia of Archaeal and Bacterial Type Strains, Phase II (KMG-II): from individual species to whole genera.</title>
        <authorList>
            <person name="Goeker M."/>
        </authorList>
    </citation>
    <scope>NUCLEOTIDE SEQUENCE [LARGE SCALE GENOMIC DNA]</scope>
    <source>
        <strain evidence="9 10">DSM 45499</strain>
    </source>
</reference>
<dbReference type="GO" id="GO:0000160">
    <property type="term" value="P:phosphorelay signal transduction system"/>
    <property type="evidence" value="ECO:0007669"/>
    <property type="project" value="TreeGrafter"/>
</dbReference>
<keyword evidence="7" id="KW-1133">Transmembrane helix</keyword>
<keyword evidence="5 9" id="KW-0418">Kinase</keyword>
<feature type="compositionally biased region" description="Basic and acidic residues" evidence="6">
    <location>
        <begin position="691"/>
        <end position="700"/>
    </location>
</feature>
<dbReference type="GO" id="GO:0004673">
    <property type="term" value="F:protein histidine kinase activity"/>
    <property type="evidence" value="ECO:0007669"/>
    <property type="project" value="UniProtKB-EC"/>
</dbReference>
<accession>A0A4R7W4J7</accession>
<comment type="catalytic activity">
    <reaction evidence="1">
        <text>ATP + protein L-histidine = ADP + protein N-phospho-L-histidine.</text>
        <dbReference type="EC" id="2.7.13.3"/>
    </reaction>
</comment>
<keyword evidence="4" id="KW-0808">Transferase</keyword>
<dbReference type="SUPFAM" id="SSF55874">
    <property type="entry name" value="ATPase domain of HSP90 chaperone/DNA topoisomerase II/histidine kinase"/>
    <property type="match status" value="1"/>
</dbReference>
<gene>
    <name evidence="9" type="ORF">CLV71_101499</name>
</gene>
<evidence type="ECO:0000256" key="1">
    <source>
        <dbReference type="ARBA" id="ARBA00000085"/>
    </source>
</evidence>
<dbReference type="RefSeq" id="WP_133900868.1">
    <property type="nucleotide sequence ID" value="NZ_SOCP01000001.1"/>
</dbReference>
<feature type="compositionally biased region" description="Basic and acidic residues" evidence="6">
    <location>
        <begin position="786"/>
        <end position="796"/>
    </location>
</feature>
<dbReference type="Gene3D" id="6.10.340.10">
    <property type="match status" value="1"/>
</dbReference>
<evidence type="ECO:0000313" key="9">
    <source>
        <dbReference type="EMBL" id="TDV57626.1"/>
    </source>
</evidence>
<dbReference type="AlphaFoldDB" id="A0A4R7W4J7"/>
<dbReference type="Gene3D" id="3.30.565.10">
    <property type="entry name" value="Histidine kinase-like ATPase, C-terminal domain"/>
    <property type="match status" value="1"/>
</dbReference>
<dbReference type="SMART" id="SM00387">
    <property type="entry name" value="HATPase_c"/>
    <property type="match status" value="1"/>
</dbReference>
<keyword evidence="10" id="KW-1185">Reference proteome</keyword>
<keyword evidence="7" id="KW-0472">Membrane</keyword>
<dbReference type="Pfam" id="PF02518">
    <property type="entry name" value="HATPase_c"/>
    <property type="match status" value="1"/>
</dbReference>
<evidence type="ECO:0000256" key="6">
    <source>
        <dbReference type="SAM" id="MobiDB-lite"/>
    </source>
</evidence>